<organism evidence="1 2">
    <name type="scientific">Nonomuraea maheshkhaliensis</name>
    <dbReference type="NCBI Taxonomy" id="419590"/>
    <lineage>
        <taxon>Bacteria</taxon>
        <taxon>Bacillati</taxon>
        <taxon>Actinomycetota</taxon>
        <taxon>Actinomycetes</taxon>
        <taxon>Streptosporangiales</taxon>
        <taxon>Streptosporangiaceae</taxon>
        <taxon>Nonomuraea</taxon>
    </lineage>
</organism>
<protein>
    <submittedName>
        <fullName evidence="1">Uncharacterized protein</fullName>
    </submittedName>
</protein>
<dbReference type="SUPFAM" id="SSF51735">
    <property type="entry name" value="NAD(P)-binding Rossmann-fold domains"/>
    <property type="match status" value="1"/>
</dbReference>
<gene>
    <name evidence="1" type="ORF">GCM10009733_077330</name>
</gene>
<dbReference type="Gene3D" id="3.40.50.720">
    <property type="entry name" value="NAD(P)-binding Rossmann-like Domain"/>
    <property type="match status" value="1"/>
</dbReference>
<reference evidence="2" key="1">
    <citation type="journal article" date="2019" name="Int. J. Syst. Evol. Microbiol.">
        <title>The Global Catalogue of Microorganisms (GCM) 10K type strain sequencing project: providing services to taxonomists for standard genome sequencing and annotation.</title>
        <authorList>
            <consortium name="The Broad Institute Genomics Platform"/>
            <consortium name="The Broad Institute Genome Sequencing Center for Infectious Disease"/>
            <person name="Wu L."/>
            <person name="Ma J."/>
        </authorList>
    </citation>
    <scope>NUCLEOTIDE SEQUENCE [LARGE SCALE GENOMIC DNA]</scope>
    <source>
        <strain evidence="2">JCM 13929</strain>
    </source>
</reference>
<name>A0ABP4S9T3_9ACTN</name>
<dbReference type="EMBL" id="BAAAMU010000081">
    <property type="protein sequence ID" value="GAA1668367.1"/>
    <property type="molecule type" value="Genomic_DNA"/>
</dbReference>
<evidence type="ECO:0000313" key="2">
    <source>
        <dbReference type="Proteomes" id="UP001500064"/>
    </source>
</evidence>
<evidence type="ECO:0000313" key="1">
    <source>
        <dbReference type="EMBL" id="GAA1668367.1"/>
    </source>
</evidence>
<dbReference type="InterPro" id="IPR036291">
    <property type="entry name" value="NAD(P)-bd_dom_sf"/>
</dbReference>
<dbReference type="Proteomes" id="UP001500064">
    <property type="component" value="Unassembled WGS sequence"/>
</dbReference>
<comment type="caution">
    <text evidence="1">The sequence shown here is derived from an EMBL/GenBank/DDBJ whole genome shotgun (WGS) entry which is preliminary data.</text>
</comment>
<accession>A0ABP4S9T3</accession>
<keyword evidence="2" id="KW-1185">Reference proteome</keyword>
<sequence length="60" mass="6412">MRGTPIRVHAISPGFCATDLNGHRGVLSADEGGRRVARLVTLQDAPTGTFLDEPDGILPW</sequence>
<proteinExistence type="predicted"/>
<dbReference type="RefSeq" id="WP_346111703.1">
    <property type="nucleotide sequence ID" value="NZ_BAAAMU010000081.1"/>
</dbReference>